<comment type="caution">
    <text evidence="3">The sequence shown here is derived from an EMBL/GenBank/DDBJ whole genome shotgun (WGS) entry which is preliminary data.</text>
</comment>
<sequence>MVAYGFVEPLDEGTLFRDHPIPKGYTMVHLDIVKCDHRKSKLDYPGDEGEFKLEKNIGRYILWRRRDIGFGDSDSECSSKSNSSGTPRAHMHDTSPQQLPQQARVTSPLPDIAESRPRQLPQSRGTMPSMMPPKKSISLEHDASSKRPTSSQQQTPPKNHYSTQLQATLKRKLASSRREVCRHLRVRTFKSDVILAEAITEREFLESTGITKE</sequence>
<gene>
    <name evidence="3" type="primary">ga22550</name>
    <name evidence="3" type="ORF">PR202_ga22550</name>
</gene>
<name>A0AAV5D3Y4_ELECO</name>
<dbReference type="EMBL" id="BQKI01000011">
    <property type="protein sequence ID" value="GJN04965.1"/>
    <property type="molecule type" value="Genomic_DNA"/>
</dbReference>
<feature type="region of interest" description="Disordered" evidence="1">
    <location>
        <begin position="72"/>
        <end position="164"/>
    </location>
</feature>
<organism evidence="3 4">
    <name type="scientific">Eleusine coracana subsp. coracana</name>
    <dbReference type="NCBI Taxonomy" id="191504"/>
    <lineage>
        <taxon>Eukaryota</taxon>
        <taxon>Viridiplantae</taxon>
        <taxon>Streptophyta</taxon>
        <taxon>Embryophyta</taxon>
        <taxon>Tracheophyta</taxon>
        <taxon>Spermatophyta</taxon>
        <taxon>Magnoliopsida</taxon>
        <taxon>Liliopsida</taxon>
        <taxon>Poales</taxon>
        <taxon>Poaceae</taxon>
        <taxon>PACMAD clade</taxon>
        <taxon>Chloridoideae</taxon>
        <taxon>Cynodonteae</taxon>
        <taxon>Eleusininae</taxon>
        <taxon>Eleusine</taxon>
    </lineage>
</organism>
<feature type="domain" description="DUF8039" evidence="2">
    <location>
        <begin position="2"/>
        <end position="69"/>
    </location>
</feature>
<dbReference type="AlphaFoldDB" id="A0AAV5D3Y4"/>
<protein>
    <recommendedName>
        <fullName evidence="2">DUF8039 domain-containing protein</fullName>
    </recommendedName>
</protein>
<evidence type="ECO:0000313" key="3">
    <source>
        <dbReference type="EMBL" id="GJN04965.1"/>
    </source>
</evidence>
<evidence type="ECO:0000313" key="4">
    <source>
        <dbReference type="Proteomes" id="UP001054889"/>
    </source>
</evidence>
<dbReference type="InterPro" id="IPR058352">
    <property type="entry name" value="DUF8039"/>
</dbReference>
<reference evidence="3" key="2">
    <citation type="submission" date="2021-12" db="EMBL/GenBank/DDBJ databases">
        <title>Resequencing data analysis of finger millet.</title>
        <authorList>
            <person name="Hatakeyama M."/>
            <person name="Aluri S."/>
            <person name="Balachadran M.T."/>
            <person name="Sivarajan S.R."/>
            <person name="Poveda L."/>
            <person name="Shimizu-Inatsugi R."/>
            <person name="Schlapbach R."/>
            <person name="Sreeman S.M."/>
            <person name="Shimizu K.K."/>
        </authorList>
    </citation>
    <scope>NUCLEOTIDE SEQUENCE</scope>
</reference>
<proteinExistence type="predicted"/>
<reference evidence="3" key="1">
    <citation type="journal article" date="2018" name="DNA Res.">
        <title>Multiple hybrid de novo genome assembly of finger millet, an orphan allotetraploid crop.</title>
        <authorList>
            <person name="Hatakeyama M."/>
            <person name="Aluri S."/>
            <person name="Balachadran M.T."/>
            <person name="Sivarajan S.R."/>
            <person name="Patrignani A."/>
            <person name="Gruter S."/>
            <person name="Poveda L."/>
            <person name="Shimizu-Inatsugi R."/>
            <person name="Baeten J."/>
            <person name="Francoijs K.J."/>
            <person name="Nataraja K.N."/>
            <person name="Reddy Y.A.N."/>
            <person name="Phadnis S."/>
            <person name="Ravikumar R.L."/>
            <person name="Schlapbach R."/>
            <person name="Sreeman S.M."/>
            <person name="Shimizu K.K."/>
        </authorList>
    </citation>
    <scope>NUCLEOTIDE SEQUENCE</scope>
</reference>
<dbReference type="Pfam" id="PF26133">
    <property type="entry name" value="DUF8039"/>
    <property type="match status" value="1"/>
</dbReference>
<feature type="compositionally biased region" description="Polar residues" evidence="1">
    <location>
        <begin position="94"/>
        <end position="105"/>
    </location>
</feature>
<dbReference type="Proteomes" id="UP001054889">
    <property type="component" value="Unassembled WGS sequence"/>
</dbReference>
<evidence type="ECO:0000256" key="1">
    <source>
        <dbReference type="SAM" id="MobiDB-lite"/>
    </source>
</evidence>
<evidence type="ECO:0000259" key="2">
    <source>
        <dbReference type="Pfam" id="PF26133"/>
    </source>
</evidence>
<accession>A0AAV5D3Y4</accession>
<keyword evidence="4" id="KW-1185">Reference proteome</keyword>
<feature type="compositionally biased region" description="Polar residues" evidence="1">
    <location>
        <begin position="146"/>
        <end position="164"/>
    </location>
</feature>